<proteinExistence type="predicted"/>
<dbReference type="RefSeq" id="WP_123845757.1">
    <property type="nucleotide sequence ID" value="NZ_RPDH01000001.1"/>
</dbReference>
<evidence type="ECO:0000313" key="3">
    <source>
        <dbReference type="Proteomes" id="UP000278351"/>
    </source>
</evidence>
<feature type="transmembrane region" description="Helical" evidence="1">
    <location>
        <begin position="227"/>
        <end position="247"/>
    </location>
</feature>
<gene>
    <name evidence="2" type="ORF">EGT74_06835</name>
</gene>
<feature type="transmembrane region" description="Helical" evidence="1">
    <location>
        <begin position="329"/>
        <end position="351"/>
    </location>
</feature>
<dbReference type="OrthoDB" id="3078513at2"/>
<keyword evidence="1" id="KW-1133">Transmembrane helix</keyword>
<accession>A0A3N4Q206</accession>
<feature type="transmembrane region" description="Helical" evidence="1">
    <location>
        <begin position="63"/>
        <end position="82"/>
    </location>
</feature>
<feature type="transmembrane region" description="Helical" evidence="1">
    <location>
        <begin position="28"/>
        <end position="51"/>
    </location>
</feature>
<reference evidence="2 3" key="1">
    <citation type="submission" date="2018-11" db="EMBL/GenBank/DDBJ databases">
        <title>Chitinophaga lutea sp.nov., isolate from arsenic contaminated soil.</title>
        <authorList>
            <person name="Zong Y."/>
        </authorList>
    </citation>
    <scope>NUCLEOTIDE SEQUENCE [LARGE SCALE GENOMIC DNA]</scope>
    <source>
        <strain evidence="2 3">ZY74</strain>
    </source>
</reference>
<comment type="caution">
    <text evidence="2">The sequence shown here is derived from an EMBL/GenBank/DDBJ whole genome shotgun (WGS) entry which is preliminary data.</text>
</comment>
<keyword evidence="1" id="KW-0812">Transmembrane</keyword>
<keyword evidence="1" id="KW-0472">Membrane</keyword>
<name>A0A3N4Q206_9BACT</name>
<evidence type="ECO:0000256" key="1">
    <source>
        <dbReference type="SAM" id="Phobius"/>
    </source>
</evidence>
<evidence type="ECO:0008006" key="4">
    <source>
        <dbReference type="Google" id="ProtNLM"/>
    </source>
</evidence>
<sequence>MNPLSKDKINALSFRKNVSKWLVVTSGIYMVGLPLGFPHLMFVVSAVYLFMEKSVHAYFNRTSFNITVIALLFALVQLLVGAKLKSEINFLTSVLAFPITYELLKKFSLEGIIDISKKFIRFSTFMLSAEFVIRFILANLFPTSPDFYRFKFHSFMFQDTNFAGALILAVYFYAYFLSKRFKINLKFYTTILFILVFLSFSRAAMLALMLTHILFFQVKLSNIIPQILSRLAVVLGLVLVVLPYIIGQAMEDPSFRSKLYILGLYENSGGLSSVRILFGNGIGQTETVLEGLYAHNILLLYFLELGIIGCIAYILLIISIIYKSKGYSLYVYIPFLIAALSAVGHGLHYLYVVFALLCLIRAKEKQANI</sequence>
<evidence type="ECO:0000313" key="2">
    <source>
        <dbReference type="EMBL" id="RPE13239.1"/>
    </source>
</evidence>
<keyword evidence="3" id="KW-1185">Reference proteome</keyword>
<protein>
    <recommendedName>
        <fullName evidence="4">O-antigen ligase domain-containing protein</fullName>
    </recommendedName>
</protein>
<organism evidence="2 3">
    <name type="scientific">Chitinophaga lutea</name>
    <dbReference type="NCBI Taxonomy" id="2488634"/>
    <lineage>
        <taxon>Bacteria</taxon>
        <taxon>Pseudomonadati</taxon>
        <taxon>Bacteroidota</taxon>
        <taxon>Chitinophagia</taxon>
        <taxon>Chitinophagales</taxon>
        <taxon>Chitinophagaceae</taxon>
        <taxon>Chitinophaga</taxon>
    </lineage>
</organism>
<dbReference type="EMBL" id="RPDH01000001">
    <property type="protein sequence ID" value="RPE13239.1"/>
    <property type="molecule type" value="Genomic_DNA"/>
</dbReference>
<feature type="transmembrane region" description="Helical" evidence="1">
    <location>
        <begin position="190"/>
        <end position="215"/>
    </location>
</feature>
<dbReference type="Proteomes" id="UP000278351">
    <property type="component" value="Unassembled WGS sequence"/>
</dbReference>
<dbReference type="AlphaFoldDB" id="A0A3N4Q206"/>
<feature type="transmembrane region" description="Helical" evidence="1">
    <location>
        <begin position="298"/>
        <end position="322"/>
    </location>
</feature>
<feature type="transmembrane region" description="Helical" evidence="1">
    <location>
        <begin position="161"/>
        <end position="178"/>
    </location>
</feature>
<feature type="transmembrane region" description="Helical" evidence="1">
    <location>
        <begin position="119"/>
        <end position="141"/>
    </location>
</feature>